<evidence type="ECO:0000313" key="1">
    <source>
        <dbReference type="EMBL" id="VDK55107.1"/>
    </source>
</evidence>
<dbReference type="AlphaFoldDB" id="A0A183DCV7"/>
<accession>A0A183DCV7</accession>
<sequence>MYVFAARPTCSQQRPSCGSQFLFCDLRNGPAHCVSKIKFGGRCDRFDGEDACYLGVCSGGFCRPGAFRSVSDKCSCKHPNHHSLQKN</sequence>
<dbReference type="WBParaSite" id="GPUH_0000655701-mRNA-1">
    <property type="protein sequence ID" value="GPUH_0000655701-mRNA-1"/>
    <property type="gene ID" value="GPUH_0000655701"/>
</dbReference>
<proteinExistence type="predicted"/>
<dbReference type="Proteomes" id="UP000271098">
    <property type="component" value="Unassembled WGS sequence"/>
</dbReference>
<reference evidence="1 2" key="2">
    <citation type="submission" date="2018-11" db="EMBL/GenBank/DDBJ databases">
        <authorList>
            <consortium name="Pathogen Informatics"/>
        </authorList>
    </citation>
    <scope>NUCLEOTIDE SEQUENCE [LARGE SCALE GENOMIC DNA]</scope>
</reference>
<dbReference type="EMBL" id="UYRT01015553">
    <property type="protein sequence ID" value="VDK55107.1"/>
    <property type="molecule type" value="Genomic_DNA"/>
</dbReference>
<name>A0A183DCV7_9BILA</name>
<evidence type="ECO:0000313" key="2">
    <source>
        <dbReference type="Proteomes" id="UP000271098"/>
    </source>
</evidence>
<keyword evidence="2" id="KW-1185">Reference proteome</keyword>
<reference evidence="3" key="1">
    <citation type="submission" date="2016-06" db="UniProtKB">
        <authorList>
            <consortium name="WormBaseParasite"/>
        </authorList>
    </citation>
    <scope>IDENTIFICATION</scope>
</reference>
<evidence type="ECO:0000313" key="3">
    <source>
        <dbReference type="WBParaSite" id="GPUH_0000655701-mRNA-1"/>
    </source>
</evidence>
<dbReference type="OrthoDB" id="5832401at2759"/>
<gene>
    <name evidence="1" type="ORF">GPUH_LOCUS6548</name>
</gene>
<protein>
    <submittedName>
        <fullName evidence="3">EB domain-containing protein</fullName>
    </submittedName>
</protein>
<organism evidence="3">
    <name type="scientific">Gongylonema pulchrum</name>
    <dbReference type="NCBI Taxonomy" id="637853"/>
    <lineage>
        <taxon>Eukaryota</taxon>
        <taxon>Metazoa</taxon>
        <taxon>Ecdysozoa</taxon>
        <taxon>Nematoda</taxon>
        <taxon>Chromadorea</taxon>
        <taxon>Rhabditida</taxon>
        <taxon>Spirurina</taxon>
        <taxon>Spiruromorpha</taxon>
        <taxon>Spiruroidea</taxon>
        <taxon>Gongylonematidae</taxon>
        <taxon>Gongylonema</taxon>
    </lineage>
</organism>